<evidence type="ECO:0000256" key="2">
    <source>
        <dbReference type="SAM" id="SignalP"/>
    </source>
</evidence>
<dbReference type="GO" id="GO:0003756">
    <property type="term" value="F:protein disulfide isomerase activity"/>
    <property type="evidence" value="ECO:0007669"/>
    <property type="project" value="InterPro"/>
</dbReference>
<dbReference type="PROSITE" id="PS51352">
    <property type="entry name" value="THIOREDOXIN_2"/>
    <property type="match status" value="7"/>
</dbReference>
<evidence type="ECO:0000313" key="4">
    <source>
        <dbReference type="Proteomes" id="UP000887540"/>
    </source>
</evidence>
<evidence type="ECO:0000256" key="1">
    <source>
        <dbReference type="ARBA" id="ARBA00006347"/>
    </source>
</evidence>
<feature type="chain" id="PRO_5037018590" evidence="2">
    <location>
        <begin position="24"/>
        <end position="1099"/>
    </location>
</feature>
<dbReference type="SUPFAM" id="SSF52833">
    <property type="entry name" value="Thioredoxin-like"/>
    <property type="match status" value="9"/>
</dbReference>
<organism evidence="4 5">
    <name type="scientific">Acrobeloides nanus</name>
    <dbReference type="NCBI Taxonomy" id="290746"/>
    <lineage>
        <taxon>Eukaryota</taxon>
        <taxon>Metazoa</taxon>
        <taxon>Ecdysozoa</taxon>
        <taxon>Nematoda</taxon>
        <taxon>Chromadorea</taxon>
        <taxon>Rhabditida</taxon>
        <taxon>Tylenchina</taxon>
        <taxon>Cephalobomorpha</taxon>
        <taxon>Cephaloboidea</taxon>
        <taxon>Cephalobidae</taxon>
        <taxon>Acrobeloides</taxon>
    </lineage>
</organism>
<dbReference type="InterPro" id="IPR051063">
    <property type="entry name" value="PDI"/>
</dbReference>
<dbReference type="CDD" id="cd02997">
    <property type="entry name" value="PDI_a_PDIR"/>
    <property type="match status" value="2"/>
</dbReference>
<dbReference type="InterPro" id="IPR036249">
    <property type="entry name" value="Thioredoxin-like_sf"/>
</dbReference>
<comment type="similarity">
    <text evidence="1">Belongs to the protein disulfide isomerase family.</text>
</comment>
<keyword evidence="2" id="KW-0732">Signal</keyword>
<feature type="domain" description="Thioredoxin" evidence="3">
    <location>
        <begin position="761"/>
        <end position="871"/>
    </location>
</feature>
<proteinExistence type="inferred from homology"/>
<dbReference type="PROSITE" id="PS00194">
    <property type="entry name" value="THIOREDOXIN_1"/>
    <property type="match status" value="1"/>
</dbReference>
<feature type="domain" description="Thioredoxin" evidence="3">
    <location>
        <begin position="517"/>
        <end position="633"/>
    </location>
</feature>
<protein>
    <submittedName>
        <fullName evidence="5">Thioredoxin domain-containing protein</fullName>
    </submittedName>
</protein>
<dbReference type="Gene3D" id="3.40.30.10">
    <property type="entry name" value="Glutaredoxin"/>
    <property type="match status" value="9"/>
</dbReference>
<feature type="signal peptide" evidence="2">
    <location>
        <begin position="1"/>
        <end position="23"/>
    </location>
</feature>
<dbReference type="GO" id="GO:0005783">
    <property type="term" value="C:endoplasmic reticulum"/>
    <property type="evidence" value="ECO:0007669"/>
    <property type="project" value="TreeGrafter"/>
</dbReference>
<feature type="domain" description="Thioredoxin" evidence="3">
    <location>
        <begin position="259"/>
        <end position="386"/>
    </location>
</feature>
<evidence type="ECO:0000313" key="5">
    <source>
        <dbReference type="WBParaSite" id="ACRNAN_scaffold6066.g14318.t1"/>
    </source>
</evidence>
<dbReference type="PRINTS" id="PR00421">
    <property type="entry name" value="THIOREDOXIN"/>
</dbReference>
<feature type="domain" description="Thioredoxin" evidence="3">
    <location>
        <begin position="1005"/>
        <end position="1099"/>
    </location>
</feature>
<accession>A0A914E799</accession>
<evidence type="ECO:0000259" key="3">
    <source>
        <dbReference type="PROSITE" id="PS51352"/>
    </source>
</evidence>
<dbReference type="AlphaFoldDB" id="A0A914E799"/>
<dbReference type="Proteomes" id="UP000887540">
    <property type="component" value="Unplaced"/>
</dbReference>
<dbReference type="CDD" id="cd02961">
    <property type="entry name" value="PDI_a_family"/>
    <property type="match status" value="2"/>
</dbReference>
<feature type="domain" description="Thioredoxin" evidence="3">
    <location>
        <begin position="122"/>
        <end position="258"/>
    </location>
</feature>
<dbReference type="InterPro" id="IPR017937">
    <property type="entry name" value="Thioredoxin_CS"/>
</dbReference>
<reference evidence="5" key="1">
    <citation type="submission" date="2022-11" db="UniProtKB">
        <authorList>
            <consortium name="WormBaseParasite"/>
        </authorList>
    </citation>
    <scope>IDENTIFICATION</scope>
</reference>
<dbReference type="InterPro" id="IPR046374">
    <property type="entry name" value="PDI_a_PDIR"/>
</dbReference>
<dbReference type="GO" id="GO:0006457">
    <property type="term" value="P:protein folding"/>
    <property type="evidence" value="ECO:0007669"/>
    <property type="project" value="TreeGrafter"/>
</dbReference>
<dbReference type="Pfam" id="PF00085">
    <property type="entry name" value="Thioredoxin"/>
    <property type="match status" value="8"/>
</dbReference>
<sequence length="1099" mass="122505">MKSLLSLLSILLVLIVKFGLNDGATNVKTIADHKEFKKLTRVDTNVLIYFFDTDLSSAELKSNLRILNEAANLAYGLGTIAVVDCRDNEGKKLCKKLKAVPTTGHYLVKHYSNGEFHKDYDRQLTAKSISRFLSDPQGEIPWEEEPSAKSVRHIESAEDFNKMVTSTKGQILVMFYAPWCGHCKAMKPQYSAAADELKRSAILAAVDVTRPGNSPIASHFNVKGYPTLIYFNEGSFQMNYAGERTKEGIIAWLKNPTAEKENPEAEEKERDIPWSETVSDVVHLTDETFDSFIAKNPSTLVMFYAPWCGHCKRAKPEYEKAAARLAEKNGKGVFAAVDATIHKKAAEKYNIEGFPTFKYFQDGDFAWDVNERTADGLYEFMLNPTKPPEPEQAWSEMETRVVHLDSETFKANLKKKRHALVLFYSPWNEEFKTLRTQFTDAAEKFADDSRIVLAAVDCSTNIELCKEQKLTRLPIAYYFSYLKDREALTEPLTKDSLVAFISKKEKAGQREDEKEEKKKVENAGGFDFHENVATGTSENFAGLIETGRKLVMFYAPWCGHCKHAKPAFSEAAQALQPGDLIAVDCTLHTDLCTQQEVRGYPTFKIFENGKFVEKYSGGRTKADFIKVISASAEAPAAKPQEPEKAGGFDFHENVAIGTNENFGSLITTGRKLAMFYAPWCGHCKHAKPAFSEAAQALQKGDLIAVDCTLYKDLCAQHEVRGYPTFKIFENGKFLENYNGGRTKADFVKAIGSKAEAPAAKPQEPEKAGGFDFHENVAIGTNENFGSLITTGRKLAMFYAPWCGHCKHAKPAFSEAAQALQKGDLIAVDCTVYKDLCSQHEVRGFPTFKIFENGKFLENYNGGRTKADFVKAINPTAEAPATKPPGPPSAPSGFDFDEKVKIGNNQNFDELVTSGLKSLVMFYAPWCGHCKSAKPAFNEAAKKLSTGQLIAVDCTVHKDLCQRFNVRGYPTFKVFESGTSPEDYKGNRDVEGFLAAFNIKQAFFDEAVKEGTQENFEKLITKGKSFVMFYAPWCGHCKQAKPAFNDAAKEVKYVQFIGVDCTVHQDLCRGQKIGGYPSFKVLKMENSHRITKAAELSQNS</sequence>
<keyword evidence="4" id="KW-1185">Reference proteome</keyword>
<name>A0A914E799_9BILA</name>
<feature type="domain" description="Thioredoxin" evidence="3">
    <location>
        <begin position="639"/>
        <end position="755"/>
    </location>
</feature>
<dbReference type="PANTHER" id="PTHR45672">
    <property type="entry name" value="PROTEIN DISULFIDE-ISOMERASE C17H9.14C-RELATED"/>
    <property type="match status" value="1"/>
</dbReference>
<feature type="domain" description="Thioredoxin" evidence="3">
    <location>
        <begin position="872"/>
        <end position="1001"/>
    </location>
</feature>
<dbReference type="InterPro" id="IPR013766">
    <property type="entry name" value="Thioredoxin_domain"/>
</dbReference>
<dbReference type="PANTHER" id="PTHR45672:SF2">
    <property type="entry name" value="PROTEIN DISULFIDE-ISOMERASE A5"/>
    <property type="match status" value="1"/>
</dbReference>
<dbReference type="WBParaSite" id="ACRNAN_scaffold6066.g14318.t1">
    <property type="protein sequence ID" value="ACRNAN_scaffold6066.g14318.t1"/>
    <property type="gene ID" value="ACRNAN_scaffold6066.g14318"/>
</dbReference>